<evidence type="ECO:0000313" key="1">
    <source>
        <dbReference type="EMBL" id="MBV7272691.1"/>
    </source>
</evidence>
<comment type="caution">
    <text evidence="1">The sequence shown here is derived from an EMBL/GenBank/DDBJ whole genome shotgun (WGS) entry which is preliminary data.</text>
</comment>
<dbReference type="RefSeq" id="WP_218319726.1">
    <property type="nucleotide sequence ID" value="NZ_JAEEGC010000030.1"/>
</dbReference>
<reference evidence="1" key="1">
    <citation type="submission" date="2020-12" db="EMBL/GenBank/DDBJ databases">
        <title>Clostridium thailandense sp. nov., a novel acetogenic bacterium isolated from peat land soil in Thailand.</title>
        <authorList>
            <person name="Chaikitkaew S."/>
            <person name="Birkeland N.K."/>
        </authorList>
    </citation>
    <scope>NUCLEOTIDE SEQUENCE</scope>
    <source>
        <strain evidence="1">PL3</strain>
    </source>
</reference>
<keyword evidence="2" id="KW-1185">Reference proteome</keyword>
<protein>
    <submittedName>
        <fullName evidence="1">Uncharacterized protein</fullName>
    </submittedName>
</protein>
<proteinExistence type="predicted"/>
<sequence>MSLSMDDIKLIANNIFKKEEVSDINIFIDNNPSQCATSFKKSTNTLHINKRALSMAALTYGIKEEVVLTIRMYLEIAHINNCQVPTYNRYEQLLKLKENGEISIDELIEYNKIIKDIKDLAWDYCENRVKAEYADHIDDCKRLRTVSLGKV</sequence>
<name>A0A949WQF3_9CLOT</name>
<dbReference type="EMBL" id="JAEEGC010000030">
    <property type="protein sequence ID" value="MBV7272691.1"/>
    <property type="molecule type" value="Genomic_DNA"/>
</dbReference>
<evidence type="ECO:0000313" key="2">
    <source>
        <dbReference type="Proteomes" id="UP000694308"/>
    </source>
</evidence>
<organism evidence="1 2">
    <name type="scientific">Clostridium thailandense</name>
    <dbReference type="NCBI Taxonomy" id="2794346"/>
    <lineage>
        <taxon>Bacteria</taxon>
        <taxon>Bacillati</taxon>
        <taxon>Bacillota</taxon>
        <taxon>Clostridia</taxon>
        <taxon>Eubacteriales</taxon>
        <taxon>Clostridiaceae</taxon>
        <taxon>Clostridium</taxon>
    </lineage>
</organism>
<dbReference type="Proteomes" id="UP000694308">
    <property type="component" value="Unassembled WGS sequence"/>
</dbReference>
<dbReference type="AlphaFoldDB" id="A0A949WQF3"/>
<gene>
    <name evidence="1" type="ORF">I6U48_07130</name>
</gene>
<accession>A0A949WQF3</accession>